<dbReference type="PROSITE" id="PS50089">
    <property type="entry name" value="ZF_RING_2"/>
    <property type="match status" value="1"/>
</dbReference>
<evidence type="ECO:0000256" key="8">
    <source>
        <dbReference type="ARBA" id="ARBA00022833"/>
    </source>
</evidence>
<name>A0A6S9ISQ1_HETAK</name>
<dbReference type="SUPFAM" id="SSF57850">
    <property type="entry name" value="RING/U-box"/>
    <property type="match status" value="3"/>
</dbReference>
<keyword evidence="7" id="KW-0833">Ubl conjugation pathway</keyword>
<dbReference type="FunFam" id="3.30.40.10:FF:000019">
    <property type="entry name" value="RBR-type E3 ubiquitin transferase"/>
    <property type="match status" value="1"/>
</dbReference>
<dbReference type="GO" id="GO:0061630">
    <property type="term" value="F:ubiquitin protein ligase activity"/>
    <property type="evidence" value="ECO:0007669"/>
    <property type="project" value="UniProtKB-EC"/>
</dbReference>
<feature type="compositionally biased region" description="Acidic residues" evidence="10">
    <location>
        <begin position="1"/>
        <end position="16"/>
    </location>
</feature>
<dbReference type="AlphaFoldDB" id="A0A6S9ISQ1"/>
<dbReference type="FunFam" id="1.20.120.1750:FF:000022">
    <property type="entry name" value="RBR-type E3 ubiquitin transferase"/>
    <property type="match status" value="1"/>
</dbReference>
<gene>
    <name evidence="13" type="ORF">HAKA00212_LOCUS20295</name>
</gene>
<evidence type="ECO:0000259" key="12">
    <source>
        <dbReference type="PROSITE" id="PS51873"/>
    </source>
</evidence>
<keyword evidence="3" id="KW-0808">Transferase</keyword>
<keyword evidence="6 9" id="KW-0863">Zinc-finger</keyword>
<dbReference type="GO" id="GO:0008270">
    <property type="term" value="F:zinc ion binding"/>
    <property type="evidence" value="ECO:0007669"/>
    <property type="project" value="UniProtKB-KW"/>
</dbReference>
<reference evidence="13" key="1">
    <citation type="submission" date="2021-01" db="EMBL/GenBank/DDBJ databases">
        <authorList>
            <person name="Corre E."/>
            <person name="Pelletier E."/>
            <person name="Niang G."/>
            <person name="Scheremetjew M."/>
            <person name="Finn R."/>
            <person name="Kale V."/>
            <person name="Holt S."/>
            <person name="Cochrane G."/>
            <person name="Meng A."/>
            <person name="Brown T."/>
            <person name="Cohen L."/>
        </authorList>
    </citation>
    <scope>NUCLEOTIDE SEQUENCE</scope>
    <source>
        <strain evidence="13">CCMP3107</strain>
    </source>
</reference>
<evidence type="ECO:0000256" key="6">
    <source>
        <dbReference type="ARBA" id="ARBA00022771"/>
    </source>
</evidence>
<keyword evidence="8" id="KW-0862">Zinc</keyword>
<dbReference type="Pfam" id="PF01485">
    <property type="entry name" value="IBR"/>
    <property type="match status" value="1"/>
</dbReference>
<dbReference type="InterPro" id="IPR031127">
    <property type="entry name" value="E3_UB_ligase_RBR"/>
</dbReference>
<evidence type="ECO:0000256" key="4">
    <source>
        <dbReference type="ARBA" id="ARBA00022723"/>
    </source>
</evidence>
<accession>A0A6S9ISQ1</accession>
<evidence type="ECO:0000256" key="10">
    <source>
        <dbReference type="SAM" id="MobiDB-lite"/>
    </source>
</evidence>
<dbReference type="InterPro" id="IPR045840">
    <property type="entry name" value="Ariadne"/>
</dbReference>
<dbReference type="Pfam" id="PF19422">
    <property type="entry name" value="Ariadne"/>
    <property type="match status" value="1"/>
</dbReference>
<sequence>MDSDEEYQYSDNENEDYTYSYSDNEMEDAGNQKSGRTSDLFVPGRDEDIRIIDTKELRALMDEVVGEISGVMALPPSAATALLRFFSWNKEKLFDKYYSDPESVTSKVGDLSAAARMGQSSGPGGGGAGGGAASLLCRICCDEIDGATAFALGCAHFFCRVCWAQYLDVKVAEGPACVYTVCPEQKCPRIVTEEIFQEFLSAETFLKYQQFSLDSFVDINRTLRWCPGAGCPRAARAPPQAGHVKCVCGAAFCFRCADEAHAPAGCKDLQTWKEKCQNESETANWILANTKRCPKCSTRIEKNQGCNHMTCRQCKEEFCWICMGPWSDHGANTGGYYKCNRYEGKAPAEDNDVARAQAELDKYLHYYQRYHNHHAAQQYAEKQQAATERRMVELQEASAGSTWIDVQFLKSATDQLIECRRALKYTYVYGYYLPDSSPHKTLFEDHQENLEKFTEHLSGLSELPFDKMERTEVINYTRVTGKFLSTILKSVQEGVGDDGSTDETKGGS</sequence>
<evidence type="ECO:0000256" key="7">
    <source>
        <dbReference type="ARBA" id="ARBA00022786"/>
    </source>
</evidence>
<dbReference type="InterPro" id="IPR048962">
    <property type="entry name" value="ARIH1-like_UBL"/>
</dbReference>
<dbReference type="Pfam" id="PF22191">
    <property type="entry name" value="IBR_1"/>
    <property type="match status" value="1"/>
</dbReference>
<feature type="region of interest" description="Disordered" evidence="10">
    <location>
        <begin position="1"/>
        <end position="41"/>
    </location>
</feature>
<dbReference type="Gene3D" id="3.30.40.10">
    <property type="entry name" value="Zinc/RING finger domain, C3HC4 (zinc finger)"/>
    <property type="match status" value="1"/>
</dbReference>
<feature type="domain" description="RING-type" evidence="11">
    <location>
        <begin position="137"/>
        <end position="186"/>
    </location>
</feature>
<comment type="catalytic activity">
    <reaction evidence="1">
        <text>[E2 ubiquitin-conjugating enzyme]-S-ubiquitinyl-L-cysteine + [acceptor protein]-L-lysine = [E2 ubiquitin-conjugating enzyme]-L-cysteine + [acceptor protein]-N(6)-ubiquitinyl-L-lysine.</text>
        <dbReference type="EC" id="2.3.2.31"/>
    </reaction>
</comment>
<evidence type="ECO:0000256" key="1">
    <source>
        <dbReference type="ARBA" id="ARBA00001798"/>
    </source>
</evidence>
<evidence type="ECO:0000256" key="5">
    <source>
        <dbReference type="ARBA" id="ARBA00022737"/>
    </source>
</evidence>
<dbReference type="SMART" id="SM00647">
    <property type="entry name" value="IBR"/>
    <property type="match status" value="2"/>
</dbReference>
<dbReference type="PANTHER" id="PTHR11685">
    <property type="entry name" value="RBR FAMILY RING FINGER AND IBR DOMAIN-CONTAINING"/>
    <property type="match status" value="1"/>
</dbReference>
<dbReference type="EMBL" id="HBIU01045112">
    <property type="protein sequence ID" value="CAE0641467.1"/>
    <property type="molecule type" value="Transcribed_RNA"/>
</dbReference>
<evidence type="ECO:0000256" key="2">
    <source>
        <dbReference type="ARBA" id="ARBA00012251"/>
    </source>
</evidence>
<dbReference type="EC" id="2.3.2.31" evidence="2"/>
<dbReference type="InterPro" id="IPR002867">
    <property type="entry name" value="IBR_dom"/>
</dbReference>
<evidence type="ECO:0000256" key="3">
    <source>
        <dbReference type="ARBA" id="ARBA00022679"/>
    </source>
</evidence>
<dbReference type="Gene3D" id="1.20.120.1750">
    <property type="match status" value="1"/>
</dbReference>
<protein>
    <recommendedName>
        <fullName evidence="2">RBR-type E3 ubiquitin transferase</fullName>
        <ecNumber evidence="2">2.3.2.31</ecNumber>
    </recommendedName>
</protein>
<organism evidence="13">
    <name type="scientific">Heterosigma akashiwo</name>
    <name type="common">Chromophytic alga</name>
    <name type="synonym">Heterosigma carterae</name>
    <dbReference type="NCBI Taxonomy" id="2829"/>
    <lineage>
        <taxon>Eukaryota</taxon>
        <taxon>Sar</taxon>
        <taxon>Stramenopiles</taxon>
        <taxon>Ochrophyta</taxon>
        <taxon>Raphidophyceae</taxon>
        <taxon>Chattonellales</taxon>
        <taxon>Chattonellaceae</taxon>
        <taxon>Heterosigma</taxon>
    </lineage>
</organism>
<evidence type="ECO:0000313" key="13">
    <source>
        <dbReference type="EMBL" id="CAE0641467.1"/>
    </source>
</evidence>
<evidence type="ECO:0000256" key="9">
    <source>
        <dbReference type="PROSITE-ProRule" id="PRU00175"/>
    </source>
</evidence>
<dbReference type="Pfam" id="PF21235">
    <property type="entry name" value="UBA_ARI1"/>
    <property type="match status" value="1"/>
</dbReference>
<dbReference type="GO" id="GO:0016567">
    <property type="term" value="P:protein ubiquitination"/>
    <property type="evidence" value="ECO:0007669"/>
    <property type="project" value="InterPro"/>
</dbReference>
<evidence type="ECO:0000259" key="11">
    <source>
        <dbReference type="PROSITE" id="PS50089"/>
    </source>
</evidence>
<dbReference type="InterPro" id="IPR013083">
    <property type="entry name" value="Znf_RING/FYVE/PHD"/>
</dbReference>
<feature type="domain" description="RING-type" evidence="12">
    <location>
        <begin position="133"/>
        <end position="343"/>
    </location>
</feature>
<dbReference type="InterPro" id="IPR001841">
    <property type="entry name" value="Znf_RING"/>
</dbReference>
<dbReference type="InterPro" id="IPR044066">
    <property type="entry name" value="TRIAD_supradom"/>
</dbReference>
<keyword evidence="4" id="KW-0479">Metal-binding</keyword>
<dbReference type="PROSITE" id="PS51873">
    <property type="entry name" value="TRIAD"/>
    <property type="match status" value="1"/>
</dbReference>
<keyword evidence="5" id="KW-0677">Repeat</keyword>
<proteinExistence type="predicted"/>
<dbReference type="CDD" id="cd22583">
    <property type="entry name" value="Rcat_RBR_ARI7-like"/>
    <property type="match status" value="1"/>
</dbReference>